<reference evidence="1" key="3">
    <citation type="submission" date="2011-03" db="EMBL/GenBank/DDBJ databases">
        <title>Annotation of Magnaporthe poae ATCC 64411.</title>
        <authorList>
            <person name="Ma L.-J."/>
            <person name="Dead R."/>
            <person name="Young S.K."/>
            <person name="Zeng Q."/>
            <person name="Gargeya S."/>
            <person name="Fitzgerald M."/>
            <person name="Haas B."/>
            <person name="Abouelleil A."/>
            <person name="Alvarado L."/>
            <person name="Arachchi H.M."/>
            <person name="Berlin A."/>
            <person name="Brown A."/>
            <person name="Chapman S.B."/>
            <person name="Chen Z."/>
            <person name="Dunbar C."/>
            <person name="Freedman E."/>
            <person name="Gearin G."/>
            <person name="Gellesch M."/>
            <person name="Goldberg J."/>
            <person name="Griggs A."/>
            <person name="Gujja S."/>
            <person name="Heiman D."/>
            <person name="Howarth C."/>
            <person name="Larson L."/>
            <person name="Lui A."/>
            <person name="MacDonald P.J.P."/>
            <person name="Mehta T."/>
            <person name="Montmayeur A."/>
            <person name="Murphy C."/>
            <person name="Neiman D."/>
            <person name="Pearson M."/>
            <person name="Priest M."/>
            <person name="Roberts A."/>
            <person name="Saif S."/>
            <person name="Shea T."/>
            <person name="Shenoy N."/>
            <person name="Sisk P."/>
            <person name="Stolte C."/>
            <person name="Sykes S."/>
            <person name="Yandava C."/>
            <person name="Wortman J."/>
            <person name="Nusbaum C."/>
            <person name="Birren B."/>
        </authorList>
    </citation>
    <scope>NUCLEOTIDE SEQUENCE</scope>
    <source>
        <strain evidence="1">ATCC 64411</strain>
    </source>
</reference>
<dbReference type="EnsemblFungi" id="MAPG_03834T0">
    <property type="protein sequence ID" value="MAPG_03834T0"/>
    <property type="gene ID" value="MAPG_03834"/>
</dbReference>
<dbReference type="STRING" id="644358.A0A0C4DV34"/>
<dbReference type="OrthoDB" id="286301at2759"/>
<evidence type="ECO:0000313" key="2">
    <source>
        <dbReference type="EnsemblFungi" id="MAPG_03834T0"/>
    </source>
</evidence>
<protein>
    <submittedName>
        <fullName evidence="1 2">Uncharacterized protein</fullName>
    </submittedName>
</protein>
<dbReference type="EMBL" id="GL876968">
    <property type="protein sequence ID" value="KLU84798.1"/>
    <property type="molecule type" value="Genomic_DNA"/>
</dbReference>
<reference evidence="2" key="4">
    <citation type="journal article" date="2015" name="G3 (Bethesda)">
        <title>Genome sequences of three phytopathogenic species of the Magnaporthaceae family of fungi.</title>
        <authorList>
            <person name="Okagaki L.H."/>
            <person name="Nunes C.C."/>
            <person name="Sailsbery J."/>
            <person name="Clay B."/>
            <person name="Brown D."/>
            <person name="John T."/>
            <person name="Oh Y."/>
            <person name="Young N."/>
            <person name="Fitzgerald M."/>
            <person name="Haas B.J."/>
            <person name="Zeng Q."/>
            <person name="Young S."/>
            <person name="Adiconis X."/>
            <person name="Fan L."/>
            <person name="Levin J.Z."/>
            <person name="Mitchell T.K."/>
            <person name="Okubara P.A."/>
            <person name="Farman M.L."/>
            <person name="Kohn L.M."/>
            <person name="Birren B."/>
            <person name="Ma L.-J."/>
            <person name="Dean R.A."/>
        </authorList>
    </citation>
    <scope>NUCLEOTIDE SEQUENCE</scope>
    <source>
        <strain evidence="2">ATCC 64411 / 73-15</strain>
    </source>
</reference>
<reference evidence="3" key="1">
    <citation type="submission" date="2010-05" db="EMBL/GenBank/DDBJ databases">
        <title>The genome sequence of Magnaporthe poae strain ATCC 64411.</title>
        <authorList>
            <person name="Ma L.-J."/>
            <person name="Dead R."/>
            <person name="Young S."/>
            <person name="Zeng Q."/>
            <person name="Koehrsen M."/>
            <person name="Alvarado L."/>
            <person name="Berlin A."/>
            <person name="Chapman S.B."/>
            <person name="Chen Z."/>
            <person name="Freedman E."/>
            <person name="Gellesch M."/>
            <person name="Goldberg J."/>
            <person name="Griggs A."/>
            <person name="Gujja S."/>
            <person name="Heilman E.R."/>
            <person name="Heiman D."/>
            <person name="Hepburn T."/>
            <person name="Howarth C."/>
            <person name="Jen D."/>
            <person name="Larson L."/>
            <person name="Mehta T."/>
            <person name="Neiman D."/>
            <person name="Pearson M."/>
            <person name="Roberts A."/>
            <person name="Saif S."/>
            <person name="Shea T."/>
            <person name="Shenoy N."/>
            <person name="Sisk P."/>
            <person name="Stolte C."/>
            <person name="Sykes S."/>
            <person name="Walk T."/>
            <person name="White J."/>
            <person name="Yandava C."/>
            <person name="Haas B."/>
            <person name="Nusbaum C."/>
            <person name="Birren B."/>
        </authorList>
    </citation>
    <scope>NUCLEOTIDE SEQUENCE [LARGE SCALE GENOMIC DNA]</scope>
    <source>
        <strain evidence="3">ATCC 64411 / 73-15</strain>
    </source>
</reference>
<reference evidence="1" key="2">
    <citation type="submission" date="2010-05" db="EMBL/GenBank/DDBJ databases">
        <title>The Genome Sequence of Magnaporthe poae strain ATCC 64411.</title>
        <authorList>
            <consortium name="The Broad Institute Genome Sequencing Platform"/>
            <consortium name="Broad Institute Genome Sequencing Center for Infectious Disease"/>
            <person name="Ma L.-J."/>
            <person name="Dead R."/>
            <person name="Young S."/>
            <person name="Zeng Q."/>
            <person name="Koehrsen M."/>
            <person name="Alvarado L."/>
            <person name="Berlin A."/>
            <person name="Chapman S.B."/>
            <person name="Chen Z."/>
            <person name="Freedman E."/>
            <person name="Gellesch M."/>
            <person name="Goldberg J."/>
            <person name="Griggs A."/>
            <person name="Gujja S."/>
            <person name="Heilman E.R."/>
            <person name="Heiman D."/>
            <person name="Hepburn T."/>
            <person name="Howarth C."/>
            <person name="Jen D."/>
            <person name="Larson L."/>
            <person name="Mehta T."/>
            <person name="Neiman D."/>
            <person name="Pearson M."/>
            <person name="Roberts A."/>
            <person name="Saif S."/>
            <person name="Shea T."/>
            <person name="Shenoy N."/>
            <person name="Sisk P."/>
            <person name="Stolte C."/>
            <person name="Sykes S."/>
            <person name="Walk T."/>
            <person name="White J."/>
            <person name="Yandava C."/>
            <person name="Haas B."/>
            <person name="Nusbaum C."/>
            <person name="Birren B."/>
        </authorList>
    </citation>
    <scope>NUCLEOTIDE SEQUENCE</scope>
    <source>
        <strain evidence="1">ATCC 64411</strain>
    </source>
</reference>
<keyword evidence="3" id="KW-1185">Reference proteome</keyword>
<organism evidence="2 3">
    <name type="scientific">Magnaporthiopsis poae (strain ATCC 64411 / 73-15)</name>
    <name type="common">Kentucky bluegrass fungus</name>
    <name type="synonym">Magnaporthe poae</name>
    <dbReference type="NCBI Taxonomy" id="644358"/>
    <lineage>
        <taxon>Eukaryota</taxon>
        <taxon>Fungi</taxon>
        <taxon>Dikarya</taxon>
        <taxon>Ascomycota</taxon>
        <taxon>Pezizomycotina</taxon>
        <taxon>Sordariomycetes</taxon>
        <taxon>Sordariomycetidae</taxon>
        <taxon>Magnaporthales</taxon>
        <taxon>Magnaporthaceae</taxon>
        <taxon>Magnaporthiopsis</taxon>
    </lineage>
</organism>
<proteinExistence type="predicted"/>
<gene>
    <name evidence="1" type="ORF">MAPG_03834</name>
</gene>
<dbReference type="AlphaFoldDB" id="A0A0C4DV34"/>
<dbReference type="Proteomes" id="UP000011715">
    <property type="component" value="Unassembled WGS sequence"/>
</dbReference>
<name>A0A0C4DV34_MAGP6</name>
<reference evidence="2" key="5">
    <citation type="submission" date="2015-06" db="UniProtKB">
        <authorList>
            <consortium name="EnsemblFungi"/>
        </authorList>
    </citation>
    <scope>IDENTIFICATION</scope>
    <source>
        <strain evidence="2">ATCC 64411</strain>
    </source>
</reference>
<sequence length="284" mass="31235">MTGGLLTRPGVGEPRPGHDRSLIEKGVSFSSRPLVLTGLGAGVEVVASDIAFDGGVVRPVGGMPTVPRSLSYTLPFLSADVFGNMLRTAGLLPGLDNRTGITVLKGHVLLGGFPAYTPLLKGDQIRELLKKAYIGYRAKKYDKKEKKDVADHMVSEKKEYLYANAKSQRHFLLSLMGESVTLDKKYVETLEAQSGIELETILKFVELPYWKPKSLQQNEPRAYPTRAGPYPALFSWLSERRVNKIFEVKVDDDGPEPHTDAAILEALRGKGATGKPPRNFEVEI</sequence>
<evidence type="ECO:0000313" key="1">
    <source>
        <dbReference type="EMBL" id="KLU84798.1"/>
    </source>
</evidence>
<dbReference type="VEuPathDB" id="FungiDB:MAPG_03834"/>
<evidence type="ECO:0000313" key="3">
    <source>
        <dbReference type="Proteomes" id="UP000011715"/>
    </source>
</evidence>
<dbReference type="EMBL" id="ADBL01000908">
    <property type="status" value="NOT_ANNOTATED_CDS"/>
    <property type="molecule type" value="Genomic_DNA"/>
</dbReference>
<accession>A0A0C4DV34</accession>